<sequence>MPVIAAIADEHDNRKGSKGARALYQISLDRVANAMLNEPKSYELIMALPWKLQQDLWTHVLEDRRKRQLIEGELAVKKASMPLMDWEVYAGIDKNAEFNEAHPEEVVTGDEISKYNKDWNDRCLWRKFLKLADVSLPVEKVWQWHLKEENTLFVYEKSASSSIRYGCTLTKKLREGISYHWMSSFPLVSRGTAWTCCSMRLPVACTNSKLMAMSIGASTKSCT</sequence>
<accession>A0A0N0NS36</accession>
<name>A0A0N0NS36_9EURO</name>
<protein>
    <submittedName>
        <fullName evidence="1">Uncharacterized protein</fullName>
    </submittedName>
</protein>
<gene>
    <name evidence="1" type="ORF">AB675_954</name>
</gene>
<evidence type="ECO:0000313" key="2">
    <source>
        <dbReference type="Proteomes" id="UP000038010"/>
    </source>
</evidence>
<evidence type="ECO:0000313" key="1">
    <source>
        <dbReference type="EMBL" id="KPI45801.1"/>
    </source>
</evidence>
<dbReference type="GeneID" id="28741962"/>
<proteinExistence type="predicted"/>
<dbReference type="AlphaFoldDB" id="A0A0N0NS36"/>
<dbReference type="VEuPathDB" id="FungiDB:AB675_954"/>
<organism evidence="1 2">
    <name type="scientific">Cyphellophora attinorum</name>
    <dbReference type="NCBI Taxonomy" id="1664694"/>
    <lineage>
        <taxon>Eukaryota</taxon>
        <taxon>Fungi</taxon>
        <taxon>Dikarya</taxon>
        <taxon>Ascomycota</taxon>
        <taxon>Pezizomycotina</taxon>
        <taxon>Eurotiomycetes</taxon>
        <taxon>Chaetothyriomycetidae</taxon>
        <taxon>Chaetothyriales</taxon>
        <taxon>Cyphellophoraceae</taxon>
        <taxon>Cyphellophora</taxon>
    </lineage>
</organism>
<keyword evidence="2" id="KW-1185">Reference proteome</keyword>
<dbReference type="RefSeq" id="XP_018005764.1">
    <property type="nucleotide sequence ID" value="XM_018150093.1"/>
</dbReference>
<dbReference type="EMBL" id="LFJN01000001">
    <property type="protein sequence ID" value="KPI45801.1"/>
    <property type="molecule type" value="Genomic_DNA"/>
</dbReference>
<comment type="caution">
    <text evidence="1">The sequence shown here is derived from an EMBL/GenBank/DDBJ whole genome shotgun (WGS) entry which is preliminary data.</text>
</comment>
<dbReference type="Proteomes" id="UP000038010">
    <property type="component" value="Unassembled WGS sequence"/>
</dbReference>
<reference evidence="1 2" key="1">
    <citation type="submission" date="2015-06" db="EMBL/GenBank/DDBJ databases">
        <title>Draft genome of the ant-associated black yeast Phialophora attae CBS 131958.</title>
        <authorList>
            <person name="Moreno L.F."/>
            <person name="Stielow B.J."/>
            <person name="de Hoog S."/>
            <person name="Vicente V.A."/>
            <person name="Weiss V.A."/>
            <person name="de Vries M."/>
            <person name="Cruz L.M."/>
            <person name="Souza E.M."/>
        </authorList>
    </citation>
    <scope>NUCLEOTIDE SEQUENCE [LARGE SCALE GENOMIC DNA]</scope>
    <source>
        <strain evidence="1 2">CBS 131958</strain>
    </source>
</reference>